<evidence type="ECO:0000313" key="3">
    <source>
        <dbReference type="RefSeq" id="XP_015182437.1"/>
    </source>
</evidence>
<feature type="compositionally biased region" description="Polar residues" evidence="1">
    <location>
        <begin position="44"/>
        <end position="66"/>
    </location>
</feature>
<dbReference type="RefSeq" id="XP_015182437.1">
    <property type="nucleotide sequence ID" value="XM_015326951.1"/>
</dbReference>
<feature type="compositionally biased region" description="Low complexity" evidence="1">
    <location>
        <begin position="67"/>
        <end position="84"/>
    </location>
</feature>
<sequence length="119" mass="13498">MSGKCNRKRGRTEEESAEFVPLSKRINNLHINNFSGLQKIAANSEKSQSENSNIPYTSSYINPLPNSSAMDENSGSSSSSSYISEYRPDLSVRDNPFYYETNRLLFSLHMARMQRSVAY</sequence>
<proteinExistence type="predicted"/>
<dbReference type="Proteomes" id="UP000694924">
    <property type="component" value="Unplaced"/>
</dbReference>
<dbReference type="GeneID" id="107069544"/>
<name>A0ABM1IQF0_POLDO</name>
<evidence type="ECO:0000313" key="2">
    <source>
        <dbReference type="Proteomes" id="UP000694924"/>
    </source>
</evidence>
<keyword evidence="2" id="KW-1185">Reference proteome</keyword>
<feature type="region of interest" description="Disordered" evidence="1">
    <location>
        <begin position="42"/>
        <end position="85"/>
    </location>
</feature>
<accession>A0ABM1IQF0</accession>
<organism evidence="2 3">
    <name type="scientific">Polistes dominula</name>
    <name type="common">European paper wasp</name>
    <name type="synonym">Vespa dominula</name>
    <dbReference type="NCBI Taxonomy" id="743375"/>
    <lineage>
        <taxon>Eukaryota</taxon>
        <taxon>Metazoa</taxon>
        <taxon>Ecdysozoa</taxon>
        <taxon>Arthropoda</taxon>
        <taxon>Hexapoda</taxon>
        <taxon>Insecta</taxon>
        <taxon>Pterygota</taxon>
        <taxon>Neoptera</taxon>
        <taxon>Endopterygota</taxon>
        <taxon>Hymenoptera</taxon>
        <taxon>Apocrita</taxon>
        <taxon>Aculeata</taxon>
        <taxon>Vespoidea</taxon>
        <taxon>Vespidae</taxon>
        <taxon>Polistinae</taxon>
        <taxon>Polistini</taxon>
        <taxon>Polistes</taxon>
    </lineage>
</organism>
<gene>
    <name evidence="3" type="primary">LOC107069544</name>
</gene>
<reference evidence="3" key="1">
    <citation type="submission" date="2025-08" db="UniProtKB">
        <authorList>
            <consortium name="RefSeq"/>
        </authorList>
    </citation>
    <scope>IDENTIFICATION</scope>
    <source>
        <tissue evidence="3">Whole body</tissue>
    </source>
</reference>
<evidence type="ECO:0000256" key="1">
    <source>
        <dbReference type="SAM" id="MobiDB-lite"/>
    </source>
</evidence>
<protein>
    <submittedName>
        <fullName evidence="3">Uncharacterized protein LOC107069544</fullName>
    </submittedName>
</protein>